<evidence type="ECO:0000259" key="4">
    <source>
        <dbReference type="PROSITE" id="PS50977"/>
    </source>
</evidence>
<dbReference type="InterPro" id="IPR009057">
    <property type="entry name" value="Homeodomain-like_sf"/>
</dbReference>
<dbReference type="PANTHER" id="PTHR30055:SF226">
    <property type="entry name" value="HTH-TYPE TRANSCRIPTIONAL REGULATOR PKSA"/>
    <property type="match status" value="1"/>
</dbReference>
<dbReference type="PANTHER" id="PTHR30055">
    <property type="entry name" value="HTH-TYPE TRANSCRIPTIONAL REGULATOR RUTR"/>
    <property type="match status" value="1"/>
</dbReference>
<feature type="region of interest" description="Disordered" evidence="3">
    <location>
        <begin position="1"/>
        <end position="24"/>
    </location>
</feature>
<keyword evidence="1 2" id="KW-0238">DNA-binding</keyword>
<gene>
    <name evidence="5" type="ORF">GCM10007392_19350</name>
</gene>
<protein>
    <recommendedName>
        <fullName evidence="4">HTH tetR-type domain-containing protein</fullName>
    </recommendedName>
</protein>
<dbReference type="PROSITE" id="PS50977">
    <property type="entry name" value="HTH_TETR_2"/>
    <property type="match status" value="1"/>
</dbReference>
<sequence>MTKINAENDKTPKTRRYRGQTPEQLRAERRERLLEAALSLFAERGYANSPIELICSTARVTTRHFYEQFDGREALLDALLSEEVSGALTIASEALTNDSRDMTGRVSDAIRGVVVYLTEDRRRARIVCLETVGVSQAMEQRRRRLVHQFAELIQFQADTLTKNGLLPERNYWLPSIALVGATLELIEEWLYGETEKEGEDIAREAVLFYRAVMIGARRYEQDSD</sequence>
<evidence type="ECO:0000256" key="3">
    <source>
        <dbReference type="SAM" id="MobiDB-lite"/>
    </source>
</evidence>
<evidence type="ECO:0000256" key="1">
    <source>
        <dbReference type="ARBA" id="ARBA00023125"/>
    </source>
</evidence>
<dbReference type="Gene3D" id="1.10.357.10">
    <property type="entry name" value="Tetracycline Repressor, domain 2"/>
    <property type="match status" value="1"/>
</dbReference>
<reference evidence="5" key="2">
    <citation type="submission" date="2020-09" db="EMBL/GenBank/DDBJ databases">
        <authorList>
            <person name="Sun Q."/>
            <person name="Kim S."/>
        </authorList>
    </citation>
    <scope>NUCLEOTIDE SEQUENCE</scope>
    <source>
        <strain evidence="5">KCTC 22169</strain>
    </source>
</reference>
<dbReference type="Proteomes" id="UP000626148">
    <property type="component" value="Unassembled WGS sequence"/>
</dbReference>
<dbReference type="InterPro" id="IPR001647">
    <property type="entry name" value="HTH_TetR"/>
</dbReference>
<feature type="DNA-binding region" description="H-T-H motif" evidence="2">
    <location>
        <begin position="50"/>
        <end position="69"/>
    </location>
</feature>
<organism evidence="5 6">
    <name type="scientific">Saccharospirillum salsuginis</name>
    <dbReference type="NCBI Taxonomy" id="418750"/>
    <lineage>
        <taxon>Bacteria</taxon>
        <taxon>Pseudomonadati</taxon>
        <taxon>Pseudomonadota</taxon>
        <taxon>Gammaproteobacteria</taxon>
        <taxon>Oceanospirillales</taxon>
        <taxon>Saccharospirillaceae</taxon>
        <taxon>Saccharospirillum</taxon>
    </lineage>
</organism>
<name>A0A918K6J5_9GAMM</name>
<dbReference type="RefSeq" id="WP_189608342.1">
    <property type="nucleotide sequence ID" value="NZ_BMXR01000004.1"/>
</dbReference>
<feature type="domain" description="HTH tetR-type" evidence="4">
    <location>
        <begin position="27"/>
        <end position="87"/>
    </location>
</feature>
<comment type="caution">
    <text evidence="5">The sequence shown here is derived from an EMBL/GenBank/DDBJ whole genome shotgun (WGS) entry which is preliminary data.</text>
</comment>
<feature type="compositionally biased region" description="Basic and acidic residues" evidence="3">
    <location>
        <begin position="1"/>
        <end position="12"/>
    </location>
</feature>
<dbReference type="InterPro" id="IPR050109">
    <property type="entry name" value="HTH-type_TetR-like_transc_reg"/>
</dbReference>
<evidence type="ECO:0000313" key="5">
    <source>
        <dbReference type="EMBL" id="GGX52152.1"/>
    </source>
</evidence>
<dbReference type="PRINTS" id="PR00455">
    <property type="entry name" value="HTHTETR"/>
</dbReference>
<dbReference type="GO" id="GO:0000976">
    <property type="term" value="F:transcription cis-regulatory region binding"/>
    <property type="evidence" value="ECO:0007669"/>
    <property type="project" value="TreeGrafter"/>
</dbReference>
<dbReference type="AlphaFoldDB" id="A0A918K6J5"/>
<evidence type="ECO:0000256" key="2">
    <source>
        <dbReference type="PROSITE-ProRule" id="PRU00335"/>
    </source>
</evidence>
<proteinExistence type="predicted"/>
<accession>A0A918K6J5</accession>
<dbReference type="SUPFAM" id="SSF46689">
    <property type="entry name" value="Homeodomain-like"/>
    <property type="match status" value="1"/>
</dbReference>
<dbReference type="Pfam" id="PF00440">
    <property type="entry name" value="TetR_N"/>
    <property type="match status" value="1"/>
</dbReference>
<reference evidence="5" key="1">
    <citation type="journal article" date="2014" name="Int. J. Syst. Evol. Microbiol.">
        <title>Complete genome sequence of Corynebacterium casei LMG S-19264T (=DSM 44701T), isolated from a smear-ripened cheese.</title>
        <authorList>
            <consortium name="US DOE Joint Genome Institute (JGI-PGF)"/>
            <person name="Walter F."/>
            <person name="Albersmeier A."/>
            <person name="Kalinowski J."/>
            <person name="Ruckert C."/>
        </authorList>
    </citation>
    <scope>NUCLEOTIDE SEQUENCE</scope>
    <source>
        <strain evidence="5">KCTC 22169</strain>
    </source>
</reference>
<dbReference type="GO" id="GO:0003700">
    <property type="term" value="F:DNA-binding transcription factor activity"/>
    <property type="evidence" value="ECO:0007669"/>
    <property type="project" value="TreeGrafter"/>
</dbReference>
<keyword evidence="6" id="KW-1185">Reference proteome</keyword>
<dbReference type="EMBL" id="BMXR01000004">
    <property type="protein sequence ID" value="GGX52152.1"/>
    <property type="molecule type" value="Genomic_DNA"/>
</dbReference>
<evidence type="ECO:0000313" key="6">
    <source>
        <dbReference type="Proteomes" id="UP000626148"/>
    </source>
</evidence>